<dbReference type="Proteomes" id="UP000204225">
    <property type="component" value="Segment"/>
</dbReference>
<evidence type="ECO:0000313" key="2">
    <source>
        <dbReference type="Proteomes" id="UP000204225"/>
    </source>
</evidence>
<sequence length="78" mass="8798">MSRVSCCDSDEHIQKTIFKHKKKVRILDDNNISNIIMYENAKNGSVPPPIIRQSGYSSFLDTDVSIHMKSLSLLTCNA</sequence>
<accession>A0AC59EXR5</accession>
<dbReference type="EMBL" id="KC662249">
    <property type="protein sequence ID" value="AGM15724.1"/>
    <property type="molecule type" value="Genomic_DNA"/>
</dbReference>
<keyword evidence="2" id="KW-1185">Reference proteome</keyword>
<proteinExistence type="predicted"/>
<gene>
    <name evidence="1" type="ORF">PGCG_00420</name>
</gene>
<evidence type="ECO:0000313" key="1">
    <source>
        <dbReference type="EMBL" id="AGM15724.1"/>
    </source>
</evidence>
<organism evidence="1 2">
    <name type="scientific">Phaeocystis globosa virus PgV-16T</name>
    <dbReference type="NCBI Taxonomy" id="3071227"/>
    <lineage>
        <taxon>Viruses</taxon>
        <taxon>Varidnaviria</taxon>
        <taxon>Bamfordvirae</taxon>
        <taxon>Nucleocytoviricota</taxon>
        <taxon>Megaviricetes</taxon>
        <taxon>Imitervirales</taxon>
        <taxon>Mesomimiviridae</taxon>
        <taxon>Tethysvirus</taxon>
        <taxon>Tethysvirus hollandense</taxon>
    </lineage>
</organism>
<name>A0AC59EXR5_9VIRU</name>
<protein>
    <submittedName>
        <fullName evidence="1">Uncharacterized protein</fullName>
    </submittedName>
</protein>
<reference evidence="1 2" key="1">
    <citation type="journal article" date="2013" name="Proc. Natl. Acad. Sci. U.S.A.">
        <title>Genome of Phaeocystis globosa virus PgV-16T highlights the common ancestry of the largest known DNA viruses infecting eukaryotes.</title>
        <authorList>
            <person name="Santini S."/>
            <person name="Jeudy S."/>
            <person name="Bartoli J."/>
            <person name="Poirot O."/>
            <person name="Lescot M."/>
            <person name="Abergel C."/>
            <person name="Barbe V."/>
            <person name="Wommack K.E."/>
            <person name="Noordeloos A.A."/>
            <person name="Brussaard C.P."/>
            <person name="Claverie J.M."/>
        </authorList>
    </citation>
    <scope>NUCLEOTIDE SEQUENCE [LARGE SCALE GENOMIC DNA]</scope>
    <source>
        <strain evidence="1 2">16T</strain>
    </source>
</reference>